<evidence type="ECO:0000313" key="3">
    <source>
        <dbReference type="Proteomes" id="UP000515123"/>
    </source>
</evidence>
<dbReference type="AlphaFoldDB" id="A0A6P5H231"/>
<evidence type="ECO:0000313" key="4">
    <source>
        <dbReference type="RefSeq" id="XP_020115011.1"/>
    </source>
</evidence>
<dbReference type="RefSeq" id="XP_020115011.1">
    <property type="nucleotide sequence ID" value="XM_020259422.1"/>
</dbReference>
<dbReference type="InterPro" id="IPR004252">
    <property type="entry name" value="Probable_transposase_24"/>
</dbReference>
<dbReference type="OrthoDB" id="695967at2759"/>
<feature type="region of interest" description="Disordered" evidence="2">
    <location>
        <begin position="392"/>
        <end position="412"/>
    </location>
</feature>
<sequence>MSSSSRRLRNCNIVTSTSQDDLQGQEPVGEKQVPSYSKTSTNSSNTEIENNNQNELFLWIIGADKNRRKKRGRTTLADVWNLLEGERIDVEVDKYGVPCTYAGSVLGSFLGVIAKNGTFAPLNIPRWDNQTFNPFKEKMLKHIEAKFRYPEGTRHWVLASLNKKWRDYKSELKSEYFSDDKPIQELVNNVPLGVIRDQWTSLIAHWSTEESKNLCRVNSTSAKLVKMVHTSGRKSYARKRKEMEIALGKEPDRLTFWEVTHKKNNGNFVNEDAGKSLDAARAKFVTLSQGSESDTNNLMDKAFIDIMGPEHNGRVKDLGLGPTLRSYYGVKHINFPTTSESREGQPGEVEKLKEEMQEMRDELHRLKTLFSDTILLNSRVVAGDNNLVDALSPNIHSSNASHEPTNGGHQKS</sequence>
<dbReference type="PANTHER" id="PTHR33144">
    <property type="entry name" value="OS10G0409366 PROTEIN-RELATED"/>
    <property type="match status" value="1"/>
</dbReference>
<name>A0A6P5H231_ANACO</name>
<feature type="compositionally biased region" description="Low complexity" evidence="2">
    <location>
        <begin position="39"/>
        <end position="48"/>
    </location>
</feature>
<feature type="region of interest" description="Disordered" evidence="2">
    <location>
        <begin position="1"/>
        <end position="48"/>
    </location>
</feature>
<proteinExistence type="predicted"/>
<protein>
    <submittedName>
        <fullName evidence="4">Uncharacterized protein LOC109728885</fullName>
    </submittedName>
</protein>
<dbReference type="Proteomes" id="UP000515123">
    <property type="component" value="Linkage group 24"/>
</dbReference>
<evidence type="ECO:0000256" key="2">
    <source>
        <dbReference type="SAM" id="MobiDB-lite"/>
    </source>
</evidence>
<feature type="compositionally biased region" description="Polar residues" evidence="2">
    <location>
        <begin position="394"/>
        <end position="412"/>
    </location>
</feature>
<reference evidence="4" key="2">
    <citation type="submission" date="2025-08" db="UniProtKB">
        <authorList>
            <consortium name="RefSeq"/>
        </authorList>
    </citation>
    <scope>IDENTIFICATION</scope>
    <source>
        <tissue evidence="4">Leaf</tissue>
    </source>
</reference>
<keyword evidence="3" id="KW-1185">Reference proteome</keyword>
<organism evidence="3 4">
    <name type="scientific">Ananas comosus</name>
    <name type="common">Pineapple</name>
    <name type="synonym">Ananas ananas</name>
    <dbReference type="NCBI Taxonomy" id="4615"/>
    <lineage>
        <taxon>Eukaryota</taxon>
        <taxon>Viridiplantae</taxon>
        <taxon>Streptophyta</taxon>
        <taxon>Embryophyta</taxon>
        <taxon>Tracheophyta</taxon>
        <taxon>Spermatophyta</taxon>
        <taxon>Magnoliopsida</taxon>
        <taxon>Liliopsida</taxon>
        <taxon>Poales</taxon>
        <taxon>Bromeliaceae</taxon>
        <taxon>Bromelioideae</taxon>
        <taxon>Ananas</taxon>
    </lineage>
</organism>
<accession>A0A6P5H231</accession>
<feature type="coiled-coil region" evidence="1">
    <location>
        <begin position="342"/>
        <end position="369"/>
    </location>
</feature>
<gene>
    <name evidence="4" type="primary">LOC109728885</name>
</gene>
<keyword evidence="1" id="KW-0175">Coiled coil</keyword>
<reference evidence="3" key="1">
    <citation type="journal article" date="2015" name="Nat. Genet.">
        <title>The pineapple genome and the evolution of CAM photosynthesis.</title>
        <authorList>
            <person name="Ming R."/>
            <person name="VanBuren R."/>
            <person name="Wai C.M."/>
            <person name="Tang H."/>
            <person name="Schatz M.C."/>
            <person name="Bowers J.E."/>
            <person name="Lyons E."/>
            <person name="Wang M.L."/>
            <person name="Chen J."/>
            <person name="Biggers E."/>
            <person name="Zhang J."/>
            <person name="Huang L."/>
            <person name="Zhang L."/>
            <person name="Miao W."/>
            <person name="Zhang J."/>
            <person name="Ye Z."/>
            <person name="Miao C."/>
            <person name="Lin Z."/>
            <person name="Wang H."/>
            <person name="Zhou H."/>
            <person name="Yim W.C."/>
            <person name="Priest H.D."/>
            <person name="Zheng C."/>
            <person name="Woodhouse M."/>
            <person name="Edger P.P."/>
            <person name="Guyot R."/>
            <person name="Guo H.B."/>
            <person name="Guo H."/>
            <person name="Zheng G."/>
            <person name="Singh R."/>
            <person name="Sharma A."/>
            <person name="Min X."/>
            <person name="Zheng Y."/>
            <person name="Lee H."/>
            <person name="Gurtowski J."/>
            <person name="Sedlazeck F.J."/>
            <person name="Harkess A."/>
            <person name="McKain M.R."/>
            <person name="Liao Z."/>
            <person name="Fang J."/>
            <person name="Liu J."/>
            <person name="Zhang X."/>
            <person name="Zhang Q."/>
            <person name="Hu W."/>
            <person name="Qin Y."/>
            <person name="Wang K."/>
            <person name="Chen L.Y."/>
            <person name="Shirley N."/>
            <person name="Lin Y.R."/>
            <person name="Liu L.Y."/>
            <person name="Hernandez A.G."/>
            <person name="Wright C.L."/>
            <person name="Bulone V."/>
            <person name="Tuskan G.A."/>
            <person name="Heath K."/>
            <person name="Zee F."/>
            <person name="Moore P.H."/>
            <person name="Sunkar R."/>
            <person name="Leebens-Mack J.H."/>
            <person name="Mockler T."/>
            <person name="Bennetzen J.L."/>
            <person name="Freeling M."/>
            <person name="Sankoff D."/>
            <person name="Paterson A.H."/>
            <person name="Zhu X."/>
            <person name="Yang X."/>
            <person name="Smith J.A."/>
            <person name="Cushman J.C."/>
            <person name="Paull R.E."/>
            <person name="Yu Q."/>
        </authorList>
    </citation>
    <scope>NUCLEOTIDE SEQUENCE [LARGE SCALE GENOMIC DNA]</scope>
    <source>
        <strain evidence="3">cv. F153</strain>
    </source>
</reference>
<evidence type="ECO:0000256" key="1">
    <source>
        <dbReference type="SAM" id="Coils"/>
    </source>
</evidence>
<dbReference type="Pfam" id="PF03004">
    <property type="entry name" value="Transposase_24"/>
    <property type="match status" value="1"/>
</dbReference>
<dbReference type="PANTHER" id="PTHR33144:SF25">
    <property type="entry name" value="DUF4216 DOMAIN-CONTAINING PROTEIN"/>
    <property type="match status" value="1"/>
</dbReference>
<feature type="compositionally biased region" description="Polar residues" evidence="2">
    <location>
        <begin position="12"/>
        <end position="22"/>
    </location>
</feature>
<dbReference type="GeneID" id="109728885"/>